<dbReference type="InterPro" id="IPR047589">
    <property type="entry name" value="DUF11_rpt"/>
</dbReference>
<dbReference type="InterPro" id="IPR001434">
    <property type="entry name" value="OmcB-like_DUF11"/>
</dbReference>
<dbReference type="PANTHER" id="PTHR11319:SF35">
    <property type="entry name" value="OUTER MEMBRANE PROTEIN PMPC-RELATED"/>
    <property type="match status" value="1"/>
</dbReference>
<dbReference type="OrthoDB" id="78228at2157"/>
<dbReference type="AlphaFoldDB" id="A0A126QYP6"/>
<keyword evidence="13" id="KW-1185">Reference proteome</keyword>
<evidence type="ECO:0000259" key="10">
    <source>
        <dbReference type="Pfam" id="PF01345"/>
    </source>
</evidence>
<reference evidence="13" key="2">
    <citation type="submission" date="2016-02" db="EMBL/GenBank/DDBJ databases">
        <title>The draft genome sequence of the rumen methanogen Methanobrevibacter olleyae YLM1.</title>
        <authorList>
            <consortium name="New Zealand Agricultural Greenhouse Gas Research Centre/Pastoral Greenhouse Gas Research Consortium"/>
            <person name="Kelly W.J."/>
            <person name="Li D."/>
            <person name="Lambie S.C."/>
            <person name="Attwood G.T."/>
            <person name="Altermann E."/>
            <person name="Leahy S.C."/>
        </authorList>
    </citation>
    <scope>NUCLEOTIDE SEQUENCE [LARGE SCALE GENOMIC DNA]</scope>
    <source>
        <strain evidence="13">YLM1</strain>
    </source>
</reference>
<feature type="region of interest" description="Disordered" evidence="8">
    <location>
        <begin position="62"/>
        <end position="89"/>
    </location>
</feature>
<keyword evidence="4" id="KW-0964">Secreted</keyword>
<dbReference type="EMBL" id="FOTL01000005">
    <property type="protein sequence ID" value="SFL29070.1"/>
    <property type="molecule type" value="Genomic_DNA"/>
</dbReference>
<evidence type="ECO:0000256" key="3">
    <source>
        <dbReference type="ARBA" id="ARBA00004613"/>
    </source>
</evidence>
<sequence>MKKKIAVILLIFSLFLTISSVSALEISENLTNFDEIDNKITNSENIIISDSQVEADNQIQQTNKEDLGYNSKSEKNLKEGSRNSSDNGSFKDLEDLINSNSDGIININKDYYFNPDTDSNLTNGIIINKSLIINGNNHILDAQDSGRILNVISNVSLTINNLSFYNGNSKEGSSILSNGTVSLNNTSFINNIANSSGGAICTYEDIVVNNSYFNQNKIYPSNMANLQGGSIYARKNVYIYNSTFENSEAKNGGAIYGLKNVYIYHSLFRNNSAYDDYISNGGAINAPNVTVKNSTFELNYALDNGGAICANGNLDAENSIFTNNTGGKRGGALGASNTIVNNCIFINNNAKFGGAISSHNKSDINNSKFISNSANYGGGAVNAERSNNSINNSIFTNNSALSYAGAVLSNNIVVMNSNFTNNSAKAYGGAILAENIDSYNNNFYNNKANNGTNVFAISNSNLGNQINEYVLLNISELAKAKYAGEINLSTGEPGFCSESGALTPTYGYLIDDMTAVRNSRTGENVFEYVKILIYEYYFNQSVFEPYAMFQFIWAFTDGNYTNYGTKYPPIQHVIDLYNSGFRIPTYNASKILKNGTVVTFNFRYFMTPNSTQNSVIFNLTYEEINETVEKETLNPEVLIGNLVEFRITLTNNGQDIINNPFIIDEDYSDGLDFIAWKIERGNWTKENNKYILNEQLNPGESRSLILIFNTTKNGILVNNVSSGYNNINISNSSNKTIVFKPEMAIEKISNNKIVKIGETVSFTIILRNTGDCNLTGVYIKDNEYSNGLVYLSYIDKNNEWDFDGKDTWTYKGTLTPGQSISLKILFKAITEGVKINTAIAGHNITNETVNSTNTTKVVKNETKNETNKNDTNKTDKIPKKADPPKDIEVHTIPKAGNPLVILLISLFALILVPRKYKK</sequence>
<evidence type="ECO:0000256" key="6">
    <source>
        <dbReference type="ARBA" id="ARBA00023136"/>
    </source>
</evidence>
<dbReference type="GO" id="GO:0005576">
    <property type="term" value="C:extracellular region"/>
    <property type="evidence" value="ECO:0007669"/>
    <property type="project" value="UniProtKB-SubCell"/>
</dbReference>
<evidence type="ECO:0000256" key="7">
    <source>
        <dbReference type="ARBA" id="ARBA00023237"/>
    </source>
</evidence>
<evidence type="ECO:0000256" key="9">
    <source>
        <dbReference type="SAM" id="Phobius"/>
    </source>
</evidence>
<dbReference type="Pfam" id="PF02415">
    <property type="entry name" value="Chlam_PMP"/>
    <property type="match status" value="2"/>
</dbReference>
<dbReference type="EMBL" id="CP014265">
    <property type="protein sequence ID" value="AMK15270.1"/>
    <property type="molecule type" value="Genomic_DNA"/>
</dbReference>
<dbReference type="InterPro" id="IPR011050">
    <property type="entry name" value="Pectin_lyase_fold/virulence"/>
</dbReference>
<gene>
    <name evidence="12" type="ORF">SAMN02910297_00463</name>
    <name evidence="11" type="ORF">YLM1_0713</name>
</gene>
<feature type="domain" description="DUF11" evidence="10">
    <location>
        <begin position="743"/>
        <end position="856"/>
    </location>
</feature>
<comment type="subcellular location">
    <subcellularLocation>
        <location evidence="1">Cell envelope</location>
    </subcellularLocation>
    <subcellularLocation>
        <location evidence="2">Cell outer membrane</location>
    </subcellularLocation>
    <subcellularLocation>
        <location evidence="3">Secreted</location>
    </subcellularLocation>
</comment>
<evidence type="ECO:0000313" key="12">
    <source>
        <dbReference type="EMBL" id="SFL29070.1"/>
    </source>
</evidence>
<evidence type="ECO:0000256" key="2">
    <source>
        <dbReference type="ARBA" id="ARBA00004442"/>
    </source>
</evidence>
<evidence type="ECO:0000313" key="13">
    <source>
        <dbReference type="Proteomes" id="UP000066376"/>
    </source>
</evidence>
<dbReference type="STRING" id="294671.YLM1_0713"/>
<proteinExistence type="predicted"/>
<dbReference type="NCBIfam" id="TIGR01376">
    <property type="entry name" value="POMP_repeat"/>
    <property type="match status" value="2"/>
</dbReference>
<dbReference type="InterPro" id="IPR003368">
    <property type="entry name" value="POMP_repeat"/>
</dbReference>
<evidence type="ECO:0000313" key="14">
    <source>
        <dbReference type="Proteomes" id="UP000183442"/>
    </source>
</evidence>
<reference evidence="12" key="3">
    <citation type="submission" date="2016-10" db="EMBL/GenBank/DDBJ databases">
        <authorList>
            <person name="de Groot N.N."/>
        </authorList>
    </citation>
    <scope>NUCLEOTIDE SEQUENCE [LARGE SCALE GENOMIC DNA]</scope>
    <source>
        <strain evidence="12">DSM 16632</strain>
    </source>
</reference>
<feature type="domain" description="DUF11" evidence="10">
    <location>
        <begin position="628"/>
        <end position="733"/>
    </location>
</feature>
<feature type="transmembrane region" description="Helical" evidence="9">
    <location>
        <begin position="895"/>
        <end position="912"/>
    </location>
</feature>
<keyword evidence="7" id="KW-0998">Cell outer membrane</keyword>
<dbReference type="GeneID" id="28489010"/>
<reference evidence="11 13" key="1">
    <citation type="journal article" date="2016" name="Genome Announc.">
        <title>Draft Genome Sequence of the Rumen Methanogen Methanobrevibacter olleyae YLM1.</title>
        <authorList>
            <person name="Kelly W.J."/>
            <person name="Li D."/>
            <person name="Lambie S.C."/>
            <person name="Cox F."/>
            <person name="Attwood G.T."/>
            <person name="Altermann E."/>
            <person name="Leahy S.C."/>
        </authorList>
    </citation>
    <scope>NUCLEOTIDE SEQUENCE [LARGE SCALE GENOMIC DNA]</scope>
    <source>
        <strain evidence="11 13">YLM1</strain>
    </source>
</reference>
<name>A0A126QYP6_METOL</name>
<reference evidence="14" key="4">
    <citation type="submission" date="2016-10" db="EMBL/GenBank/DDBJ databases">
        <authorList>
            <person name="Varghese N."/>
        </authorList>
    </citation>
    <scope>NUCLEOTIDE SEQUENCE [LARGE SCALE GENOMIC DNA]</scope>
    <source>
        <strain evidence="14">DSM 16632</strain>
    </source>
</reference>
<evidence type="ECO:0000256" key="4">
    <source>
        <dbReference type="ARBA" id="ARBA00022525"/>
    </source>
</evidence>
<dbReference type="KEGG" id="mol:YLM1_0713"/>
<dbReference type="Proteomes" id="UP000066376">
    <property type="component" value="Chromosome"/>
</dbReference>
<organism evidence="11 13">
    <name type="scientific">Methanobrevibacter olleyae</name>
    <dbReference type="NCBI Taxonomy" id="294671"/>
    <lineage>
        <taxon>Archaea</taxon>
        <taxon>Methanobacteriati</taxon>
        <taxon>Methanobacteriota</taxon>
        <taxon>Methanomada group</taxon>
        <taxon>Methanobacteria</taxon>
        <taxon>Methanobacteriales</taxon>
        <taxon>Methanobacteriaceae</taxon>
        <taxon>Methanobrevibacter</taxon>
    </lineage>
</organism>
<dbReference type="RefSeq" id="WP_067146370.1">
    <property type="nucleotide sequence ID" value="NZ_CP014265.1"/>
</dbReference>
<keyword evidence="5" id="KW-0732">Signal</keyword>
<dbReference type="Pfam" id="PF01345">
    <property type="entry name" value="DUF11"/>
    <property type="match status" value="2"/>
</dbReference>
<protein>
    <submittedName>
        <fullName evidence="11">Adhesin-like protein</fullName>
    </submittedName>
    <submittedName>
        <fullName evidence="12">Conserved repeat domain-containing protein</fullName>
    </submittedName>
</protein>
<keyword evidence="9" id="KW-1133">Transmembrane helix</keyword>
<feature type="compositionally biased region" description="Basic and acidic residues" evidence="8">
    <location>
        <begin position="63"/>
        <end position="81"/>
    </location>
</feature>
<dbReference type="Proteomes" id="UP000183442">
    <property type="component" value="Unassembled WGS sequence"/>
</dbReference>
<evidence type="ECO:0000313" key="11">
    <source>
        <dbReference type="EMBL" id="AMK15270.1"/>
    </source>
</evidence>
<dbReference type="PATRIC" id="fig|294671.3.peg.744"/>
<evidence type="ECO:0000256" key="1">
    <source>
        <dbReference type="ARBA" id="ARBA00004196"/>
    </source>
</evidence>
<feature type="region of interest" description="Disordered" evidence="8">
    <location>
        <begin position="859"/>
        <end position="885"/>
    </location>
</feature>
<dbReference type="SUPFAM" id="SSF51126">
    <property type="entry name" value="Pectin lyase-like"/>
    <property type="match status" value="2"/>
</dbReference>
<keyword evidence="9" id="KW-0812">Transmembrane</keyword>
<keyword evidence="6 9" id="KW-0472">Membrane</keyword>
<evidence type="ECO:0000256" key="5">
    <source>
        <dbReference type="ARBA" id="ARBA00022729"/>
    </source>
</evidence>
<dbReference type="PANTHER" id="PTHR11319">
    <property type="entry name" value="G PROTEIN-COUPLED RECEPTOR-RELATED"/>
    <property type="match status" value="1"/>
</dbReference>
<accession>A0A126QYP6</accession>
<dbReference type="NCBIfam" id="TIGR01451">
    <property type="entry name" value="B_ant_repeat"/>
    <property type="match status" value="2"/>
</dbReference>
<evidence type="ECO:0000256" key="8">
    <source>
        <dbReference type="SAM" id="MobiDB-lite"/>
    </source>
</evidence>